<evidence type="ECO:0000313" key="2">
    <source>
        <dbReference type="Proteomes" id="UP000013280"/>
    </source>
</evidence>
<comment type="caution">
    <text evidence="1">The sequence shown here is derived from an EMBL/GenBank/DDBJ whole genome shotgun (WGS) entry which is preliminary data.</text>
</comment>
<gene>
    <name evidence="1" type="ORF">OR214_04210</name>
</gene>
<organism evidence="1 2">
    <name type="scientific">Ralstonia pickettii OR214</name>
    <dbReference type="NCBI Taxonomy" id="1264675"/>
    <lineage>
        <taxon>Bacteria</taxon>
        <taxon>Pseudomonadati</taxon>
        <taxon>Pseudomonadota</taxon>
        <taxon>Betaproteobacteria</taxon>
        <taxon>Burkholderiales</taxon>
        <taxon>Burkholderiaceae</taxon>
        <taxon>Ralstonia</taxon>
    </lineage>
</organism>
<evidence type="ECO:0000313" key="1">
    <source>
        <dbReference type="EMBL" id="ENZ75816.1"/>
    </source>
</evidence>
<name>R0CG48_RALPI</name>
<reference evidence="1 2" key="1">
    <citation type="journal article" date="2013" name="Genome Announc.">
        <title>Draft Genome Sequence for Ralstonia sp. Strain OR214, a Bacterium with Potential for Bioremediation.</title>
        <authorList>
            <person name="Utturkar S.M."/>
            <person name="Bollmann A."/>
            <person name="Brzoska R.M."/>
            <person name="Klingeman D.M."/>
            <person name="Epstein S.E."/>
            <person name="Palumbo A.V."/>
            <person name="Brown S.D."/>
        </authorList>
    </citation>
    <scope>NUCLEOTIDE SEQUENCE [LARGE SCALE GENOMIC DNA]</scope>
    <source>
        <strain evidence="1 2">OR214</strain>
    </source>
</reference>
<dbReference type="RefSeq" id="WP_004634299.1">
    <property type="nucleotide sequence ID" value="NZ_APMQ01000014.1"/>
</dbReference>
<dbReference type="EMBL" id="APMQ01000014">
    <property type="protein sequence ID" value="ENZ75816.1"/>
    <property type="molecule type" value="Genomic_DNA"/>
</dbReference>
<proteinExistence type="predicted"/>
<accession>R0CG48</accession>
<dbReference type="AlphaFoldDB" id="R0CG48"/>
<dbReference type="Proteomes" id="UP000013280">
    <property type="component" value="Unassembled WGS sequence"/>
</dbReference>
<protein>
    <submittedName>
        <fullName evidence="1">Uncharacterized protein</fullName>
    </submittedName>
</protein>
<sequence precursor="true">MATSSISRFFVASLLIEAQPDLDDAVPSDLMNFLRPSLHRLVRACRQRRDLSGVIRRQRERLAPVATAAAAFEIFVANLTESMEDEQ</sequence>